<dbReference type="CDD" id="cd16383">
    <property type="entry name" value="GUN4"/>
    <property type="match status" value="1"/>
</dbReference>
<dbReference type="Gene3D" id="1.10.10.1770">
    <property type="entry name" value="Gun4-like"/>
    <property type="match status" value="1"/>
</dbReference>
<dbReference type="PROSITE" id="PS00018">
    <property type="entry name" value="EF_HAND_1"/>
    <property type="match status" value="1"/>
</dbReference>
<dbReference type="GO" id="GO:0006508">
    <property type="term" value="P:proteolysis"/>
    <property type="evidence" value="ECO:0007669"/>
    <property type="project" value="InterPro"/>
</dbReference>
<proteinExistence type="predicted"/>
<dbReference type="NCBIfam" id="NF047832">
    <property type="entry name" value="caspase_w_EACC1"/>
    <property type="match status" value="1"/>
</dbReference>
<evidence type="ECO:0000313" key="3">
    <source>
        <dbReference type="Proteomes" id="UP000271624"/>
    </source>
</evidence>
<dbReference type="PROSITE" id="PS50222">
    <property type="entry name" value="EF_HAND_2"/>
    <property type="match status" value="1"/>
</dbReference>
<dbReference type="GO" id="GO:0004197">
    <property type="term" value="F:cysteine-type endopeptidase activity"/>
    <property type="evidence" value="ECO:0007669"/>
    <property type="project" value="InterPro"/>
</dbReference>
<dbReference type="InterPro" id="IPR018247">
    <property type="entry name" value="EF_Hand_1_Ca_BS"/>
</dbReference>
<dbReference type="GO" id="GO:0046906">
    <property type="term" value="F:tetrapyrrole binding"/>
    <property type="evidence" value="ECO:0007669"/>
    <property type="project" value="TreeGrafter"/>
</dbReference>
<dbReference type="InterPro" id="IPR011600">
    <property type="entry name" value="Pept_C14_caspase"/>
</dbReference>
<dbReference type="Gene3D" id="3.40.50.1460">
    <property type="match status" value="1"/>
</dbReference>
<dbReference type="InterPro" id="IPR029030">
    <property type="entry name" value="Caspase-like_dom_sf"/>
</dbReference>
<name>A0A3S1C869_9CYAN</name>
<reference evidence="2" key="2">
    <citation type="journal article" date="2019" name="Genome Biol. Evol.">
        <title>Day and night: Metabolic profiles and evolutionary relationships of six axenic non-marine cyanobacteria.</title>
        <authorList>
            <person name="Will S.E."/>
            <person name="Henke P."/>
            <person name="Boedeker C."/>
            <person name="Huang S."/>
            <person name="Brinkmann H."/>
            <person name="Rohde M."/>
            <person name="Jarek M."/>
            <person name="Friedl T."/>
            <person name="Seufert S."/>
            <person name="Schumacher M."/>
            <person name="Overmann J."/>
            <person name="Neumann-Schaal M."/>
            <person name="Petersen J."/>
        </authorList>
    </citation>
    <scope>NUCLEOTIDE SEQUENCE [LARGE SCALE GENOMIC DNA]</scope>
    <source>
        <strain evidence="2">PCC 7102</strain>
    </source>
</reference>
<dbReference type="Pfam" id="PF05419">
    <property type="entry name" value="GUN4"/>
    <property type="match status" value="1"/>
</dbReference>
<reference evidence="2" key="1">
    <citation type="submission" date="2018-12" db="EMBL/GenBank/DDBJ databases">
        <authorList>
            <person name="Will S."/>
            <person name="Neumann-Schaal M."/>
            <person name="Henke P."/>
        </authorList>
    </citation>
    <scope>NUCLEOTIDE SEQUENCE</scope>
    <source>
        <strain evidence="2">PCC 7102</strain>
    </source>
</reference>
<dbReference type="Pfam" id="PF00656">
    <property type="entry name" value="Peptidase_C14"/>
    <property type="match status" value="1"/>
</dbReference>
<protein>
    <recommendedName>
        <fullName evidence="1">EF-hand domain-containing protein</fullName>
    </recommendedName>
</protein>
<gene>
    <name evidence="2" type="ORF">DSM106972_061830</name>
</gene>
<dbReference type="GO" id="GO:0005509">
    <property type="term" value="F:calcium ion binding"/>
    <property type="evidence" value="ECO:0007669"/>
    <property type="project" value="InterPro"/>
</dbReference>
<evidence type="ECO:0000313" key="2">
    <source>
        <dbReference type="EMBL" id="RUT02108.1"/>
    </source>
</evidence>
<dbReference type="InterPro" id="IPR008629">
    <property type="entry name" value="GUN4-like"/>
</dbReference>
<comment type="caution">
    <text evidence="2">The sequence shown here is derived from an EMBL/GenBank/DDBJ whole genome shotgun (WGS) entry which is preliminary data.</text>
</comment>
<dbReference type="EMBL" id="RSCL01000017">
    <property type="protein sequence ID" value="RUT02108.1"/>
    <property type="molecule type" value="Genomic_DNA"/>
</dbReference>
<dbReference type="SUPFAM" id="SSF52129">
    <property type="entry name" value="Caspase-like"/>
    <property type="match status" value="1"/>
</dbReference>
<dbReference type="PANTHER" id="PTHR34800:SF1">
    <property type="entry name" value="TETRAPYRROLE-BINDING PROTEIN, CHLOROPLASTIC"/>
    <property type="match status" value="1"/>
</dbReference>
<evidence type="ECO:0000259" key="1">
    <source>
        <dbReference type="PROSITE" id="PS50222"/>
    </source>
</evidence>
<dbReference type="Proteomes" id="UP000271624">
    <property type="component" value="Unassembled WGS sequence"/>
</dbReference>
<dbReference type="PANTHER" id="PTHR34800">
    <property type="entry name" value="TETRAPYRROLE-BINDING PROTEIN, CHLOROPLASTIC"/>
    <property type="match status" value="1"/>
</dbReference>
<keyword evidence="3" id="KW-1185">Reference proteome</keyword>
<sequence length="543" mass="62415">MAKYALLIGVSEYEPGLNLLPGATKDVEAMQRVLQHPEIGGFAAEDIIVLKNQQRQEAEEAIFTFFANKRKEDLLLLYFSGHGITDDNSQFYFSTRSTRKQEGKLISPTAVAASFVHQQMQNSRSRRQVIILDCCFSAAFTKGLNAKDAGNINIVNQLGGEGRAILTASNSTQYAFEHEGFELSLYTHFLIEGIEKGIADQDNDGWISVEELHDFVHRKVTETSPAMTPEFYPVKEGYKILLAKSPKEDPKLKYRKEVEQRAHQGKFTIPARRMLKSLALQLGLNLQEAEAIETEVLQPYREYQRKLEEYKQTLEEALEQENPLSSRSLNDLKDYQQFLGLRDEDVKKIDEQLLPQIAFVINNQQPVTNNQQLEEDDLSSEKGINYTKLRDLIKTGKWKEADYETYLIMLQAVGREENDWIRHEEFLNFPYKDLRTINTLWVKYSNGQFGFSVQKEIYLSVGGKADGKYYKEAWEKLADKVGWRVNNNWIDTRSFTYDTSAFYDTSASKGHLPIYVFVHDVEKVGAIFTDLEVVFSRIETCKM</sequence>
<dbReference type="AlphaFoldDB" id="A0A3S1C869"/>
<dbReference type="InterPro" id="IPR002048">
    <property type="entry name" value="EF_hand_dom"/>
</dbReference>
<feature type="domain" description="EF-hand" evidence="1">
    <location>
        <begin position="200"/>
        <end position="222"/>
    </location>
</feature>
<organism evidence="2 3">
    <name type="scientific">Dulcicalothrix desertica PCC 7102</name>
    <dbReference type="NCBI Taxonomy" id="232991"/>
    <lineage>
        <taxon>Bacteria</taxon>
        <taxon>Bacillati</taxon>
        <taxon>Cyanobacteriota</taxon>
        <taxon>Cyanophyceae</taxon>
        <taxon>Nostocales</taxon>
        <taxon>Calotrichaceae</taxon>
        <taxon>Dulcicalothrix</taxon>
    </lineage>
</organism>
<accession>A0A3S1C869</accession>
<dbReference type="SUPFAM" id="SSF140869">
    <property type="entry name" value="GUN4-like"/>
    <property type="match status" value="1"/>
</dbReference>
<dbReference type="RefSeq" id="WP_233787039.1">
    <property type="nucleotide sequence ID" value="NZ_RSCL01000017.1"/>
</dbReference>
<dbReference type="InterPro" id="IPR037215">
    <property type="entry name" value="GUN4-like_sf"/>
</dbReference>
<dbReference type="Gene3D" id="1.25.40.620">
    <property type="match status" value="1"/>
</dbReference>